<dbReference type="AlphaFoldDB" id="A0A939JYE2"/>
<dbReference type="Pfam" id="PF06580">
    <property type="entry name" value="His_kinase"/>
    <property type="match status" value="1"/>
</dbReference>
<protein>
    <submittedName>
        <fullName evidence="3">Histidine kinase</fullName>
    </submittedName>
</protein>
<feature type="transmembrane region" description="Helical" evidence="1">
    <location>
        <begin position="115"/>
        <end position="133"/>
    </location>
</feature>
<feature type="transmembrane region" description="Helical" evidence="1">
    <location>
        <begin position="77"/>
        <end position="95"/>
    </location>
</feature>
<keyword evidence="4" id="KW-1185">Reference proteome</keyword>
<proteinExistence type="predicted"/>
<dbReference type="GO" id="GO:0016020">
    <property type="term" value="C:membrane"/>
    <property type="evidence" value="ECO:0007669"/>
    <property type="project" value="InterPro"/>
</dbReference>
<dbReference type="InterPro" id="IPR050640">
    <property type="entry name" value="Bact_2-comp_sensor_kinase"/>
</dbReference>
<sequence>MKLSTDIKIRLFGPLALFLFGTFFFRLNWYFEFSPYQIIKTDLIAILAGYTCWELTRRVVVYLQRRYPSHTQTRIRLRWLLLALPVLANFGWLIRKVAHTLIDQKGWFWPHPVDYTSSLGIQFFYHCVYMVIYEGGYLLRQWRQTYVEKEALVKTNMQSQLDSLKTQISPHFLFNSLNSLSSLIGENPRQAEAFVDEISSVYRYLLRSNEVDLTTLRNELAFIDSYFHLLKTRYTAGIELYVFAPEQEQGLLLPPLTLQMLVENAVKHNIMLPEQPLQIEILARDGHLIVRNNLQRKQASVPADGVGLVNIAAKYRLLGTAGVDIRDDGESFVVTLPLLTPTVANTPATLPVARSGL</sequence>
<evidence type="ECO:0000259" key="2">
    <source>
        <dbReference type="Pfam" id="PF06580"/>
    </source>
</evidence>
<feature type="domain" description="Signal transduction histidine kinase internal region" evidence="2">
    <location>
        <begin position="160"/>
        <end position="235"/>
    </location>
</feature>
<dbReference type="PANTHER" id="PTHR34220">
    <property type="entry name" value="SENSOR HISTIDINE KINASE YPDA"/>
    <property type="match status" value="1"/>
</dbReference>
<keyword evidence="1" id="KW-0812">Transmembrane</keyword>
<evidence type="ECO:0000256" key="1">
    <source>
        <dbReference type="SAM" id="Phobius"/>
    </source>
</evidence>
<feature type="transmembrane region" description="Helical" evidence="1">
    <location>
        <begin position="12"/>
        <end position="31"/>
    </location>
</feature>
<keyword evidence="3" id="KW-0418">Kinase</keyword>
<reference evidence="3 4" key="1">
    <citation type="submission" date="2021-03" db="EMBL/GenBank/DDBJ databases">
        <title>Fibrella sp. HMF5036 genome sequencing and assembly.</title>
        <authorList>
            <person name="Kang H."/>
            <person name="Kim H."/>
            <person name="Bae S."/>
            <person name="Joh K."/>
        </authorList>
    </citation>
    <scope>NUCLEOTIDE SEQUENCE [LARGE SCALE GENOMIC DNA]</scope>
    <source>
        <strain evidence="3 4">HMF5036</strain>
    </source>
</reference>
<dbReference type="PANTHER" id="PTHR34220:SF7">
    <property type="entry name" value="SENSOR HISTIDINE KINASE YPDA"/>
    <property type="match status" value="1"/>
</dbReference>
<dbReference type="EMBL" id="JAFMYU010000001">
    <property type="protein sequence ID" value="MBO0929771.1"/>
    <property type="molecule type" value="Genomic_DNA"/>
</dbReference>
<dbReference type="GO" id="GO:0000155">
    <property type="term" value="F:phosphorelay sensor kinase activity"/>
    <property type="evidence" value="ECO:0007669"/>
    <property type="project" value="InterPro"/>
</dbReference>
<keyword evidence="1" id="KW-0472">Membrane</keyword>
<dbReference type="Proteomes" id="UP000664795">
    <property type="component" value="Unassembled WGS sequence"/>
</dbReference>
<keyword evidence="3" id="KW-0808">Transferase</keyword>
<gene>
    <name evidence="3" type="ORF">J2I48_02150</name>
</gene>
<organism evidence="3 4">
    <name type="scientific">Fibrella aquatilis</name>
    <dbReference type="NCBI Taxonomy" id="2817059"/>
    <lineage>
        <taxon>Bacteria</taxon>
        <taxon>Pseudomonadati</taxon>
        <taxon>Bacteroidota</taxon>
        <taxon>Cytophagia</taxon>
        <taxon>Cytophagales</taxon>
        <taxon>Spirosomataceae</taxon>
        <taxon>Fibrella</taxon>
    </lineage>
</organism>
<dbReference type="InterPro" id="IPR010559">
    <property type="entry name" value="Sig_transdc_His_kin_internal"/>
</dbReference>
<evidence type="ECO:0000313" key="4">
    <source>
        <dbReference type="Proteomes" id="UP000664795"/>
    </source>
</evidence>
<evidence type="ECO:0000313" key="3">
    <source>
        <dbReference type="EMBL" id="MBO0929771.1"/>
    </source>
</evidence>
<feature type="transmembrane region" description="Helical" evidence="1">
    <location>
        <begin position="37"/>
        <end position="56"/>
    </location>
</feature>
<accession>A0A939JYE2</accession>
<name>A0A939JYE2_9BACT</name>
<keyword evidence="1" id="KW-1133">Transmembrane helix</keyword>
<comment type="caution">
    <text evidence="3">The sequence shown here is derived from an EMBL/GenBank/DDBJ whole genome shotgun (WGS) entry which is preliminary data.</text>
</comment>